<dbReference type="PROSITE" id="PS51832">
    <property type="entry name" value="HD_GYP"/>
    <property type="match status" value="1"/>
</dbReference>
<proteinExistence type="predicted"/>
<feature type="transmembrane region" description="Helical" evidence="1">
    <location>
        <begin position="132"/>
        <end position="150"/>
    </location>
</feature>
<name>A0A1Y1QFT3_9GAMM</name>
<evidence type="ECO:0000313" key="3">
    <source>
        <dbReference type="EMBL" id="OQX04347.1"/>
    </source>
</evidence>
<dbReference type="InterPro" id="IPR037522">
    <property type="entry name" value="HD_GYP_dom"/>
</dbReference>
<dbReference type="SUPFAM" id="SSF109604">
    <property type="entry name" value="HD-domain/PDEase-like"/>
    <property type="match status" value="1"/>
</dbReference>
<evidence type="ECO:0000259" key="2">
    <source>
        <dbReference type="PROSITE" id="PS51832"/>
    </source>
</evidence>
<protein>
    <recommendedName>
        <fullName evidence="2">HD-GYP domain-containing protein</fullName>
    </recommendedName>
</protein>
<dbReference type="AlphaFoldDB" id="A0A1Y1QFT3"/>
<feature type="transmembrane region" description="Helical" evidence="1">
    <location>
        <begin position="34"/>
        <end position="54"/>
    </location>
</feature>
<dbReference type="PANTHER" id="PTHR45228">
    <property type="entry name" value="CYCLIC DI-GMP PHOSPHODIESTERASE TM_0186-RELATED"/>
    <property type="match status" value="1"/>
</dbReference>
<keyword evidence="1" id="KW-1133">Transmembrane helix</keyword>
<evidence type="ECO:0000256" key="1">
    <source>
        <dbReference type="SAM" id="Phobius"/>
    </source>
</evidence>
<dbReference type="PANTHER" id="PTHR45228:SF1">
    <property type="entry name" value="CYCLIC DI-GMP PHOSPHODIESTERASE TM_0186"/>
    <property type="match status" value="1"/>
</dbReference>
<dbReference type="GO" id="GO:0008081">
    <property type="term" value="F:phosphoric diester hydrolase activity"/>
    <property type="evidence" value="ECO:0007669"/>
    <property type="project" value="UniProtKB-ARBA"/>
</dbReference>
<keyword evidence="1" id="KW-0472">Membrane</keyword>
<sequence>MLITAKGLSLIIQRYALKFGIFPSEAQVHQIYHFAPWMLIGHCFGASLIGLLSLGQSAAWAVLLWGVAHLLSLLWNAGILFAYRQAQAKTHKHILFTDMPCVWGRWYLSCALFSGMTWSLVILLLANSQQPQYHTLLIASVFAIAGAAVITLGSVFVIYQAFILPILLGLTAWAWLQESMLYTAISAICVVYLLHTSMVAWKLNQSSQNVHLKNQEIQRTQIEILAFLGRAGEYRDTETGEHIKRMSKSCYLLALQAGLGHDFSTQILYASPLHDVGKIGIADNILLKPGKLTSDELHVMRSHPLIGRAILDGYECDIINMAKRIAETHHERWDGKGYPYGLAGKNIPIEGRITSICDVFDALTSARPYKEAWSYEQAIDYIRDQSGAHFDPELTQHFLAILPKILALRGSENFHQQPYQPCTTACFSS</sequence>
<dbReference type="CDD" id="cd00077">
    <property type="entry name" value="HDc"/>
    <property type="match status" value="1"/>
</dbReference>
<gene>
    <name evidence="3" type="ORF">BWK73_36460</name>
</gene>
<dbReference type="SMART" id="SM00471">
    <property type="entry name" value="HDc"/>
    <property type="match status" value="1"/>
</dbReference>
<dbReference type="InterPro" id="IPR052020">
    <property type="entry name" value="Cyclic_di-GMP/3'3'-cGAMP_PDE"/>
</dbReference>
<keyword evidence="1" id="KW-0812">Transmembrane</keyword>
<dbReference type="InterPro" id="IPR003607">
    <property type="entry name" value="HD/PDEase_dom"/>
</dbReference>
<reference evidence="3 4" key="1">
    <citation type="submission" date="2017-01" db="EMBL/GenBank/DDBJ databases">
        <title>Novel large sulfur bacteria in the metagenomes of groundwater-fed chemosynthetic microbial mats in the Lake Huron basin.</title>
        <authorList>
            <person name="Sharrar A.M."/>
            <person name="Flood B.E."/>
            <person name="Bailey J.V."/>
            <person name="Jones D.S."/>
            <person name="Biddanda B."/>
            <person name="Ruberg S.A."/>
            <person name="Marcus D.N."/>
            <person name="Dick G.J."/>
        </authorList>
    </citation>
    <scope>NUCLEOTIDE SEQUENCE [LARGE SCALE GENOMIC DNA]</scope>
    <source>
        <strain evidence="3">A8</strain>
    </source>
</reference>
<comment type="caution">
    <text evidence="3">The sequence shown here is derived from an EMBL/GenBank/DDBJ whole genome shotgun (WGS) entry which is preliminary data.</text>
</comment>
<dbReference type="EMBL" id="MTEJ01000344">
    <property type="protein sequence ID" value="OQX04347.1"/>
    <property type="molecule type" value="Genomic_DNA"/>
</dbReference>
<feature type="transmembrane region" description="Helical" evidence="1">
    <location>
        <begin position="182"/>
        <end position="203"/>
    </location>
</feature>
<feature type="transmembrane region" description="Helical" evidence="1">
    <location>
        <begin position="104"/>
        <end position="126"/>
    </location>
</feature>
<evidence type="ECO:0000313" key="4">
    <source>
        <dbReference type="Proteomes" id="UP000192491"/>
    </source>
</evidence>
<dbReference type="Pfam" id="PF13487">
    <property type="entry name" value="HD_5"/>
    <property type="match status" value="1"/>
</dbReference>
<dbReference type="Proteomes" id="UP000192491">
    <property type="component" value="Unassembled WGS sequence"/>
</dbReference>
<feature type="domain" description="HD-GYP" evidence="2">
    <location>
        <begin position="217"/>
        <end position="414"/>
    </location>
</feature>
<feature type="transmembrane region" description="Helical" evidence="1">
    <location>
        <begin position="60"/>
        <end position="83"/>
    </location>
</feature>
<accession>A0A1Y1QFT3</accession>
<dbReference type="Gene3D" id="1.10.3210.10">
    <property type="entry name" value="Hypothetical protein af1432"/>
    <property type="match status" value="1"/>
</dbReference>
<organism evidence="3 4">
    <name type="scientific">Thiothrix lacustris</name>
    <dbReference type="NCBI Taxonomy" id="525917"/>
    <lineage>
        <taxon>Bacteria</taxon>
        <taxon>Pseudomonadati</taxon>
        <taxon>Pseudomonadota</taxon>
        <taxon>Gammaproteobacteria</taxon>
        <taxon>Thiotrichales</taxon>
        <taxon>Thiotrichaceae</taxon>
        <taxon>Thiothrix</taxon>
    </lineage>
</organism>